<feature type="region of interest" description="Disordered" evidence="1">
    <location>
        <begin position="279"/>
        <end position="310"/>
    </location>
</feature>
<dbReference type="PANTHER" id="PTHR21180">
    <property type="entry name" value="ENDONUCLEASE/EXONUCLEASE/PHOSPHATASE FAMILY DOMAIN-CONTAINING PROTEIN 1"/>
    <property type="match status" value="1"/>
</dbReference>
<dbReference type="GO" id="GO:0003677">
    <property type="term" value="F:DNA binding"/>
    <property type="evidence" value="ECO:0007669"/>
    <property type="project" value="UniProtKB-KW"/>
</dbReference>
<feature type="region of interest" description="Disordered" evidence="1">
    <location>
        <begin position="188"/>
        <end position="243"/>
    </location>
</feature>
<organism evidence="3 4">
    <name type="scientific">Halostreptopolyspora alba</name>
    <dbReference type="NCBI Taxonomy" id="2487137"/>
    <lineage>
        <taxon>Bacteria</taxon>
        <taxon>Bacillati</taxon>
        <taxon>Actinomycetota</taxon>
        <taxon>Actinomycetes</taxon>
        <taxon>Streptosporangiales</taxon>
        <taxon>Nocardiopsidaceae</taxon>
        <taxon>Halostreptopolyspora</taxon>
    </lineage>
</organism>
<dbReference type="Gene3D" id="3.10.560.10">
    <property type="entry name" value="Outer membrane lipoprotein wza domain like"/>
    <property type="match status" value="1"/>
</dbReference>
<reference evidence="3 4" key="1">
    <citation type="submission" date="2018-11" db="EMBL/GenBank/DDBJ databases">
        <title>The genome draft of YIM 96095.</title>
        <authorList>
            <person name="Tang S.-K."/>
            <person name="Chunyu W.-X."/>
            <person name="Feng Y.-Z."/>
        </authorList>
    </citation>
    <scope>NUCLEOTIDE SEQUENCE [LARGE SCALE GENOMIC DNA]</scope>
    <source>
        <strain evidence="3 4">YIM 96095</strain>
    </source>
</reference>
<name>A0A3N0EEC0_9ACTN</name>
<feature type="domain" description="Helix-hairpin-helix DNA-binding motif class 1" evidence="2">
    <location>
        <begin position="346"/>
        <end position="365"/>
    </location>
</feature>
<feature type="domain" description="Helix-hairpin-helix DNA-binding motif class 1" evidence="2">
    <location>
        <begin position="316"/>
        <end position="335"/>
    </location>
</feature>
<feature type="compositionally biased region" description="Low complexity" evidence="1">
    <location>
        <begin position="27"/>
        <end position="54"/>
    </location>
</feature>
<evidence type="ECO:0000256" key="1">
    <source>
        <dbReference type="SAM" id="MobiDB-lite"/>
    </source>
</evidence>
<dbReference type="GO" id="GO:0015628">
    <property type="term" value="P:protein secretion by the type II secretion system"/>
    <property type="evidence" value="ECO:0007669"/>
    <property type="project" value="TreeGrafter"/>
</dbReference>
<keyword evidence="3" id="KW-0238">DNA-binding</keyword>
<dbReference type="InterPro" id="IPR051675">
    <property type="entry name" value="Endo/Exo/Phosphatase_dom_1"/>
</dbReference>
<dbReference type="InterPro" id="IPR003583">
    <property type="entry name" value="Hlx-hairpin-Hlx_DNA-bd_motif"/>
</dbReference>
<dbReference type="EMBL" id="RJMB01000004">
    <property type="protein sequence ID" value="RNL86161.1"/>
    <property type="molecule type" value="Genomic_DNA"/>
</dbReference>
<protein>
    <submittedName>
        <fullName evidence="3">ComEA family DNA-binding protein</fullName>
    </submittedName>
</protein>
<feature type="compositionally biased region" description="Polar residues" evidence="1">
    <location>
        <begin position="200"/>
        <end position="211"/>
    </location>
</feature>
<evidence type="ECO:0000259" key="2">
    <source>
        <dbReference type="SMART" id="SM00278"/>
    </source>
</evidence>
<comment type="caution">
    <text evidence="3">The sequence shown here is derived from an EMBL/GenBank/DDBJ whole genome shotgun (WGS) entry which is preliminary data.</text>
</comment>
<sequence length="372" mass="37535">MSRSHRSPHPSDDVASQRLAALTGRLTTSPPSDPAGAAAPATEPSPGSPPIGSIPAPPYAHDSSGQRPSHHGPGPRETSGAVTVAPTGNRPPTDFPRSAPVGADVTPGSEDEPASTGSDDGRGLRPPPGYVEVGDGLTRRSWLAALRERLPPALTEQPRLSRSGLHAIVAVCSVAVIAASWFLLQARPSPEPAPELSADSGESATEPSGAQSAPPGEPTASPQPTGEVTVHVDGEVDDPGIVTLPAGSRVADAIEAAGGVGTDTDTLNLARPLTDGEQVLVGVTPPPGSSGAGAPPPGGAPQQPDPLVDLNTASPERLEELPGVGPVLAERIVEHRTTNGGFSSVEELNDVNGIGEVRFAELSDLVRVNGAG</sequence>
<dbReference type="AlphaFoldDB" id="A0A3N0EEC0"/>
<dbReference type="OrthoDB" id="9758724at2"/>
<dbReference type="Proteomes" id="UP000269198">
    <property type="component" value="Unassembled WGS sequence"/>
</dbReference>
<proteinExistence type="predicted"/>
<dbReference type="GO" id="GO:0006281">
    <property type="term" value="P:DNA repair"/>
    <property type="evidence" value="ECO:0007669"/>
    <property type="project" value="InterPro"/>
</dbReference>
<evidence type="ECO:0000313" key="4">
    <source>
        <dbReference type="Proteomes" id="UP000269198"/>
    </source>
</evidence>
<feature type="region of interest" description="Disordered" evidence="1">
    <location>
        <begin position="1"/>
        <end position="134"/>
    </location>
</feature>
<gene>
    <name evidence="3" type="ORF">EFW17_06470</name>
</gene>
<keyword evidence="4" id="KW-1185">Reference proteome</keyword>
<accession>A0A3N0EEC0</accession>
<dbReference type="GO" id="GO:0015627">
    <property type="term" value="C:type II protein secretion system complex"/>
    <property type="evidence" value="ECO:0007669"/>
    <property type="project" value="TreeGrafter"/>
</dbReference>
<dbReference type="Gene3D" id="1.10.150.320">
    <property type="entry name" value="Photosystem II 12 kDa extrinsic protein"/>
    <property type="match status" value="1"/>
</dbReference>
<evidence type="ECO:0000313" key="3">
    <source>
        <dbReference type="EMBL" id="RNL86161.1"/>
    </source>
</evidence>
<feature type="compositionally biased region" description="Pro residues" evidence="1">
    <location>
        <begin position="284"/>
        <end position="299"/>
    </location>
</feature>
<dbReference type="SMART" id="SM00278">
    <property type="entry name" value="HhH1"/>
    <property type="match status" value="2"/>
</dbReference>
<dbReference type="InterPro" id="IPR019554">
    <property type="entry name" value="Soluble_ligand-bd"/>
</dbReference>
<dbReference type="Pfam" id="PF10531">
    <property type="entry name" value="SLBB"/>
    <property type="match status" value="1"/>
</dbReference>
<dbReference type="Pfam" id="PF12836">
    <property type="entry name" value="HHH_3"/>
    <property type="match status" value="1"/>
</dbReference>
<dbReference type="PANTHER" id="PTHR21180:SF32">
    <property type="entry name" value="ENDONUCLEASE_EXONUCLEASE_PHOSPHATASE FAMILY DOMAIN-CONTAINING PROTEIN 1"/>
    <property type="match status" value="1"/>
</dbReference>
<dbReference type="SUPFAM" id="SSF47781">
    <property type="entry name" value="RuvA domain 2-like"/>
    <property type="match status" value="1"/>
</dbReference>
<dbReference type="InterPro" id="IPR010994">
    <property type="entry name" value="RuvA_2-like"/>
</dbReference>